<dbReference type="Proteomes" id="UP000504612">
    <property type="component" value="Unplaced"/>
</dbReference>
<evidence type="ECO:0000256" key="12">
    <source>
        <dbReference type="SAM" id="Phobius"/>
    </source>
</evidence>
<feature type="transmembrane region" description="Helical" evidence="12">
    <location>
        <begin position="280"/>
        <end position="299"/>
    </location>
</feature>
<dbReference type="GO" id="GO:0004984">
    <property type="term" value="F:olfactory receptor activity"/>
    <property type="evidence" value="ECO:0007669"/>
    <property type="project" value="InterPro"/>
</dbReference>
<keyword evidence="11" id="KW-0807">Transducer</keyword>
<dbReference type="SUPFAM" id="SSF81321">
    <property type="entry name" value="Family A G protein-coupled receptor-like"/>
    <property type="match status" value="1"/>
</dbReference>
<dbReference type="GeneID" id="113426281"/>
<feature type="transmembrane region" description="Helical" evidence="12">
    <location>
        <begin position="108"/>
        <end position="130"/>
    </location>
</feature>
<dbReference type="PROSITE" id="PS50262">
    <property type="entry name" value="G_PROTEIN_RECEP_F1_2"/>
    <property type="match status" value="1"/>
</dbReference>
<keyword evidence="2" id="KW-1003">Cell membrane</keyword>
<evidence type="ECO:0000256" key="8">
    <source>
        <dbReference type="ARBA" id="ARBA00023136"/>
    </source>
</evidence>
<dbReference type="FunFam" id="1.20.1070.10:FF:000010">
    <property type="entry name" value="Olfactory receptor"/>
    <property type="match status" value="1"/>
</dbReference>
<dbReference type="RefSeq" id="XP_026544428.1">
    <property type="nucleotide sequence ID" value="XM_026688643.1"/>
</dbReference>
<dbReference type="GO" id="GO:0004930">
    <property type="term" value="F:G protein-coupled receptor activity"/>
    <property type="evidence" value="ECO:0007669"/>
    <property type="project" value="UniProtKB-KW"/>
</dbReference>
<evidence type="ECO:0000313" key="15">
    <source>
        <dbReference type="RefSeq" id="XP_026544428.1"/>
    </source>
</evidence>
<evidence type="ECO:0000256" key="9">
    <source>
        <dbReference type="ARBA" id="ARBA00023170"/>
    </source>
</evidence>
<dbReference type="AlphaFoldDB" id="A0A6J1VUZ5"/>
<keyword evidence="7" id="KW-0297">G-protein coupled receptor</keyword>
<evidence type="ECO:0000256" key="10">
    <source>
        <dbReference type="ARBA" id="ARBA00023180"/>
    </source>
</evidence>
<sequence>MKYSMNKEEKDNQTMVAEFILLGFRTLPHLQIIFFVIFLIIYMVTMAGNILIVVVIIVNHSLHKPMFFFLGNLSFLETCYTSTILPRILASFVTDYHRISFNGCFLQFYFFAFLAAAESYLLSIMSYDWYIAICKPVHYITIMKKRSCIQLSLLSWMIGLMAVAVTIFFTSQLTFCGANKIDNFFCDYAPLLILSCSPIEQTEMAVLVLGSACTLPPLLLTMTSYIFIIRTILGIPSIIGRSKVFSTCSSHLIVVTIFYGTLIIVYLLSKDSKLRSLNKVFSVFYIILTPMINPFIYPLRNGQFKKALGKTISKLSLLRISLGIQSR</sequence>
<comment type="subcellular location">
    <subcellularLocation>
        <location evidence="1">Cell membrane</location>
        <topology evidence="1">Multi-pass membrane protein</topology>
    </subcellularLocation>
</comment>
<keyword evidence="6 12" id="KW-1133">Transmembrane helix</keyword>
<dbReference type="InterPro" id="IPR000276">
    <property type="entry name" value="GPCR_Rhodpsn"/>
</dbReference>
<evidence type="ECO:0000256" key="11">
    <source>
        <dbReference type="ARBA" id="ARBA00023224"/>
    </source>
</evidence>
<accession>A0A6J1VUZ5</accession>
<reference evidence="15" key="1">
    <citation type="submission" date="2025-08" db="UniProtKB">
        <authorList>
            <consortium name="RefSeq"/>
        </authorList>
    </citation>
    <scope>IDENTIFICATION</scope>
</reference>
<feature type="transmembrane region" description="Helical" evidence="12">
    <location>
        <begin position="249"/>
        <end position="268"/>
    </location>
</feature>
<keyword evidence="5" id="KW-0552">Olfaction</keyword>
<proteinExistence type="predicted"/>
<evidence type="ECO:0000256" key="4">
    <source>
        <dbReference type="ARBA" id="ARBA00022692"/>
    </source>
</evidence>
<evidence type="ECO:0000256" key="3">
    <source>
        <dbReference type="ARBA" id="ARBA00022606"/>
    </source>
</evidence>
<keyword evidence="8 12" id="KW-0472">Membrane</keyword>
<name>A0A6J1VUZ5_9SAUR</name>
<dbReference type="InterPro" id="IPR017452">
    <property type="entry name" value="GPCR_Rhodpsn_7TM"/>
</dbReference>
<evidence type="ECO:0000256" key="5">
    <source>
        <dbReference type="ARBA" id="ARBA00022725"/>
    </source>
</evidence>
<dbReference type="Gene3D" id="1.20.1070.10">
    <property type="entry name" value="Rhodopsin 7-helix transmembrane proteins"/>
    <property type="match status" value="1"/>
</dbReference>
<dbReference type="InterPro" id="IPR000725">
    <property type="entry name" value="Olfact_rcpt"/>
</dbReference>
<feature type="transmembrane region" description="Helical" evidence="12">
    <location>
        <begin position="151"/>
        <end position="170"/>
    </location>
</feature>
<keyword evidence="9" id="KW-0675">Receptor</keyword>
<organism evidence="14 15">
    <name type="scientific">Notechis scutatus</name>
    <name type="common">mainland tiger snake</name>
    <dbReference type="NCBI Taxonomy" id="8663"/>
    <lineage>
        <taxon>Eukaryota</taxon>
        <taxon>Metazoa</taxon>
        <taxon>Chordata</taxon>
        <taxon>Craniata</taxon>
        <taxon>Vertebrata</taxon>
        <taxon>Euteleostomi</taxon>
        <taxon>Lepidosauria</taxon>
        <taxon>Squamata</taxon>
        <taxon>Bifurcata</taxon>
        <taxon>Unidentata</taxon>
        <taxon>Episquamata</taxon>
        <taxon>Toxicofera</taxon>
        <taxon>Serpentes</taxon>
        <taxon>Colubroidea</taxon>
        <taxon>Elapidae</taxon>
        <taxon>Hydrophiinae</taxon>
        <taxon>Notechis</taxon>
    </lineage>
</organism>
<keyword evidence="14" id="KW-1185">Reference proteome</keyword>
<evidence type="ECO:0000259" key="13">
    <source>
        <dbReference type="PROSITE" id="PS50262"/>
    </source>
</evidence>
<dbReference type="KEGG" id="nss:113426281"/>
<evidence type="ECO:0000256" key="2">
    <source>
        <dbReference type="ARBA" id="ARBA00022475"/>
    </source>
</evidence>
<evidence type="ECO:0000256" key="7">
    <source>
        <dbReference type="ARBA" id="ARBA00023040"/>
    </source>
</evidence>
<feature type="transmembrane region" description="Helical" evidence="12">
    <location>
        <begin position="32"/>
        <end position="58"/>
    </location>
</feature>
<keyword evidence="4 12" id="KW-0812">Transmembrane</keyword>
<dbReference type="InterPro" id="IPR050516">
    <property type="entry name" value="Olfactory_GPCR"/>
</dbReference>
<feature type="domain" description="G-protein coupled receptors family 1 profile" evidence="13">
    <location>
        <begin position="48"/>
        <end position="297"/>
    </location>
</feature>
<dbReference type="PRINTS" id="PR00245">
    <property type="entry name" value="OLFACTORYR"/>
</dbReference>
<feature type="transmembrane region" description="Helical" evidence="12">
    <location>
        <begin position="67"/>
        <end position="88"/>
    </location>
</feature>
<dbReference type="Pfam" id="PF13853">
    <property type="entry name" value="7tm_4"/>
    <property type="match status" value="1"/>
</dbReference>
<keyword evidence="3" id="KW-0716">Sensory transduction</keyword>
<gene>
    <name evidence="15" type="primary">LOC113426281</name>
</gene>
<dbReference type="PANTHER" id="PTHR26452">
    <property type="entry name" value="OLFACTORY RECEPTOR"/>
    <property type="match status" value="1"/>
</dbReference>
<keyword evidence="10" id="KW-0325">Glycoprotein</keyword>
<evidence type="ECO:0000313" key="14">
    <source>
        <dbReference type="Proteomes" id="UP000504612"/>
    </source>
</evidence>
<evidence type="ECO:0000256" key="6">
    <source>
        <dbReference type="ARBA" id="ARBA00022989"/>
    </source>
</evidence>
<protein>
    <submittedName>
        <fullName evidence="15">Olfactory receptor 2AP1-like</fullName>
    </submittedName>
</protein>
<dbReference type="PRINTS" id="PR00237">
    <property type="entry name" value="GPCRRHODOPSN"/>
</dbReference>
<evidence type="ECO:0000256" key="1">
    <source>
        <dbReference type="ARBA" id="ARBA00004651"/>
    </source>
</evidence>
<dbReference type="GO" id="GO:0005886">
    <property type="term" value="C:plasma membrane"/>
    <property type="evidence" value="ECO:0007669"/>
    <property type="project" value="UniProtKB-SubCell"/>
</dbReference>